<comment type="caution">
    <text evidence="3">The sequence shown here is derived from an EMBL/GenBank/DDBJ whole genome shotgun (WGS) entry which is preliminary data.</text>
</comment>
<evidence type="ECO:0000259" key="2">
    <source>
        <dbReference type="Pfam" id="PF13391"/>
    </source>
</evidence>
<feature type="region of interest" description="Disordered" evidence="1">
    <location>
        <begin position="155"/>
        <end position="176"/>
    </location>
</feature>
<reference evidence="3 4" key="1">
    <citation type="submission" date="2024-02" db="EMBL/GenBank/DDBJ databases">
        <title>Discinaceae phylogenomics.</title>
        <authorList>
            <person name="Dirks A.C."/>
            <person name="James T.Y."/>
        </authorList>
    </citation>
    <scope>NUCLEOTIDE SEQUENCE [LARGE SCALE GENOMIC DNA]</scope>
    <source>
        <strain evidence="3 4">ACD0624</strain>
    </source>
</reference>
<name>A0ABR3G465_9PEZI</name>
<keyword evidence="4" id="KW-1185">Reference proteome</keyword>
<sequence length="325" mass="35061">MFPAFTPTSTGALGPLNDPLVEGQGQESPGVCLTRDNIPNPALAEYFLLQSLEPTDDEMAGITQARDFALNRLRLLVDSDPALLPAKTRPRAEGLILILNDTCHRYIHKFVSDELIPALSSDDQETVITKIVDICDIIFLGTKAFTANGGSISARDSGNNTPDITTPSVPGATAASPIPNRAVIRRRQAQTAAKCRERDQVCPIFGRKNKEEVAHIIPFSLGSSPATPSISNQSSPLPVEVNRPCKQPSPSFWKLLAMFGGPEIVESLKTRFRTLDTLENVILLGKDAHAFFGEGTLSFKPILSTAEAASYDPAVTSQASFKPHV</sequence>
<dbReference type="Pfam" id="PF13391">
    <property type="entry name" value="HNH_2"/>
    <property type="match status" value="1"/>
</dbReference>
<feature type="compositionally biased region" description="Polar residues" evidence="1">
    <location>
        <begin position="155"/>
        <end position="168"/>
    </location>
</feature>
<dbReference type="Proteomes" id="UP001447188">
    <property type="component" value="Unassembled WGS sequence"/>
</dbReference>
<organism evidence="3 4">
    <name type="scientific">Discina gigas</name>
    <dbReference type="NCBI Taxonomy" id="1032678"/>
    <lineage>
        <taxon>Eukaryota</taxon>
        <taxon>Fungi</taxon>
        <taxon>Dikarya</taxon>
        <taxon>Ascomycota</taxon>
        <taxon>Pezizomycotina</taxon>
        <taxon>Pezizomycetes</taxon>
        <taxon>Pezizales</taxon>
        <taxon>Discinaceae</taxon>
        <taxon>Discina</taxon>
    </lineage>
</organism>
<feature type="compositionally biased region" description="Polar residues" evidence="1">
    <location>
        <begin position="1"/>
        <end position="11"/>
    </location>
</feature>
<evidence type="ECO:0000313" key="4">
    <source>
        <dbReference type="Proteomes" id="UP001447188"/>
    </source>
</evidence>
<evidence type="ECO:0000313" key="3">
    <source>
        <dbReference type="EMBL" id="KAL0630601.1"/>
    </source>
</evidence>
<dbReference type="InterPro" id="IPR003615">
    <property type="entry name" value="HNH_nuc"/>
</dbReference>
<gene>
    <name evidence="3" type="ORF">Q9L58_010553</name>
</gene>
<feature type="region of interest" description="Disordered" evidence="1">
    <location>
        <begin position="1"/>
        <end position="28"/>
    </location>
</feature>
<protein>
    <recommendedName>
        <fullName evidence="2">HNH nuclease domain-containing protein</fullName>
    </recommendedName>
</protein>
<dbReference type="EMBL" id="JBBBZM010000482">
    <property type="protein sequence ID" value="KAL0630601.1"/>
    <property type="molecule type" value="Genomic_DNA"/>
</dbReference>
<proteinExistence type="predicted"/>
<accession>A0ABR3G465</accession>
<evidence type="ECO:0000256" key="1">
    <source>
        <dbReference type="SAM" id="MobiDB-lite"/>
    </source>
</evidence>
<feature type="domain" description="HNH nuclease" evidence="2">
    <location>
        <begin position="202"/>
        <end position="299"/>
    </location>
</feature>